<keyword evidence="1" id="KW-0472">Membrane</keyword>
<organism evidence="2 3">
    <name type="scientific">Candidatus Roizmanbacteria bacterium CG23_combo_of_CG06-09_8_20_14_all_35_49</name>
    <dbReference type="NCBI Taxonomy" id="1974863"/>
    <lineage>
        <taxon>Bacteria</taxon>
        <taxon>Candidatus Roizmaniibacteriota</taxon>
    </lineage>
</organism>
<feature type="transmembrane region" description="Helical" evidence="1">
    <location>
        <begin position="49"/>
        <end position="68"/>
    </location>
</feature>
<dbReference type="EMBL" id="PCRE01000004">
    <property type="protein sequence ID" value="PIP15339.1"/>
    <property type="molecule type" value="Genomic_DNA"/>
</dbReference>
<accession>A0A2G9Y7W5</accession>
<protein>
    <recommendedName>
        <fullName evidence="4">PrgI family protein</fullName>
    </recommendedName>
</protein>
<reference evidence="2 3" key="1">
    <citation type="submission" date="2017-09" db="EMBL/GenBank/DDBJ databases">
        <title>Depth-based differentiation of microbial function through sediment-hosted aquifers and enrichment of novel symbionts in the deep terrestrial subsurface.</title>
        <authorList>
            <person name="Probst A.J."/>
            <person name="Ladd B."/>
            <person name="Jarett J.K."/>
            <person name="Geller-Mcgrath D.E."/>
            <person name="Sieber C.M."/>
            <person name="Emerson J.B."/>
            <person name="Anantharaman K."/>
            <person name="Thomas B.C."/>
            <person name="Malmstrom R."/>
            <person name="Stieglmeier M."/>
            <person name="Klingl A."/>
            <person name="Woyke T."/>
            <person name="Ryan C.M."/>
            <person name="Banfield J.F."/>
        </authorList>
    </citation>
    <scope>NUCLEOTIDE SEQUENCE [LARGE SCALE GENOMIC DNA]</scope>
    <source>
        <strain evidence="2">CG23_combo_of_CG06-09_8_20_14_all_35_49</strain>
    </source>
</reference>
<dbReference type="Proteomes" id="UP000231025">
    <property type="component" value="Unassembled WGS sequence"/>
</dbReference>
<evidence type="ECO:0000313" key="2">
    <source>
        <dbReference type="EMBL" id="PIP15339.1"/>
    </source>
</evidence>
<dbReference type="SUPFAM" id="SSF49478">
    <property type="entry name" value="Cna protein B-type domain"/>
    <property type="match status" value="1"/>
</dbReference>
<dbReference type="InterPro" id="IPR024414">
    <property type="entry name" value="Uncharacterised_PrgI"/>
</dbReference>
<gene>
    <name evidence="2" type="ORF">COX47_00255</name>
</gene>
<evidence type="ECO:0000313" key="3">
    <source>
        <dbReference type="Proteomes" id="UP000231025"/>
    </source>
</evidence>
<proteinExistence type="predicted"/>
<evidence type="ECO:0008006" key="4">
    <source>
        <dbReference type="Google" id="ProtNLM"/>
    </source>
</evidence>
<keyword evidence="1" id="KW-1133">Transmembrane helix</keyword>
<dbReference type="Pfam" id="PF12666">
    <property type="entry name" value="PrgI"/>
    <property type="match status" value="1"/>
</dbReference>
<evidence type="ECO:0000256" key="1">
    <source>
        <dbReference type="SAM" id="Phobius"/>
    </source>
</evidence>
<dbReference type="AlphaFoldDB" id="A0A2G9Y7W5"/>
<keyword evidence="1" id="KW-0812">Transmembrane</keyword>
<sequence length="270" mass="31188">MDQHSIPRQITTFEFKLIGFLTVKQFIYLLIFIVSGIIVYYIFPIPYLNILAGLMVGLIGVALAFVPVNDRPLEVWIRNLFKRLISPTQYFYKKNNKPLYFLQDMTFSSNPSQITTHLDSQKKLSNYLSTKNSQSTNNKKQNINNLIQDTFAIFVGKKPKQNQPVANFQQPVSNFSYGPKHPFLTGSVKNKKNTPLTDILIYIKQEENSPPLRILKTNSHGIFATFNPLTLGDYLFQIKDPSNHYFFDTMKIKIEENNNQPIEIISKELI</sequence>
<name>A0A2G9Y7W5_9BACT</name>
<feature type="transmembrane region" description="Helical" evidence="1">
    <location>
        <begin position="26"/>
        <end position="43"/>
    </location>
</feature>
<comment type="caution">
    <text evidence="2">The sequence shown here is derived from an EMBL/GenBank/DDBJ whole genome shotgun (WGS) entry which is preliminary data.</text>
</comment>